<name>A0A6C0DWP8_9ZZZZ</name>
<evidence type="ECO:0008006" key="2">
    <source>
        <dbReference type="Google" id="ProtNLM"/>
    </source>
</evidence>
<proteinExistence type="predicted"/>
<protein>
    <recommendedName>
        <fullName evidence="2">Glycosyltransferase</fullName>
    </recommendedName>
</protein>
<reference evidence="1" key="1">
    <citation type="journal article" date="2020" name="Nature">
        <title>Giant virus diversity and host interactions through global metagenomics.</title>
        <authorList>
            <person name="Schulz F."/>
            <person name="Roux S."/>
            <person name="Paez-Espino D."/>
            <person name="Jungbluth S."/>
            <person name="Walsh D.A."/>
            <person name="Denef V.J."/>
            <person name="McMahon K.D."/>
            <person name="Konstantinidis K.T."/>
            <person name="Eloe-Fadrosh E.A."/>
            <person name="Kyrpides N.C."/>
            <person name="Woyke T."/>
        </authorList>
    </citation>
    <scope>NUCLEOTIDE SEQUENCE</scope>
    <source>
        <strain evidence="1">GVMAG-M-3300023174-92</strain>
    </source>
</reference>
<evidence type="ECO:0000313" key="1">
    <source>
        <dbReference type="EMBL" id="QHT21376.1"/>
    </source>
</evidence>
<dbReference type="EMBL" id="MN739690">
    <property type="protein sequence ID" value="QHT21376.1"/>
    <property type="molecule type" value="Genomic_DNA"/>
</dbReference>
<sequence>MREPFGFIIVRHMSNETHSLYWKECVKCIQRHYTNPYIVIIDDHSTYMDDAIEINMTNITIITSEFPGAGEILGYYYGWKYRWFQTFVVLHDSMFLQGPFPELKDDLLFLWHFSGENLGTPNDYYCNGIFRLIHLCDIEQRRKLLDLYYNKAGWFGCFGLASIITLDVIDIFFSKYGLLECIKNIKSRLNRMEMERVFALIAYQEFADKINKPSLLGDINGDYPNSFHTTWEDYNNGRRENILVNKVWSGR</sequence>
<accession>A0A6C0DWP8</accession>
<dbReference type="AlphaFoldDB" id="A0A6C0DWP8"/>
<organism evidence="1">
    <name type="scientific">viral metagenome</name>
    <dbReference type="NCBI Taxonomy" id="1070528"/>
    <lineage>
        <taxon>unclassified sequences</taxon>
        <taxon>metagenomes</taxon>
        <taxon>organismal metagenomes</taxon>
    </lineage>
</organism>